<feature type="compositionally biased region" description="Low complexity" evidence="1">
    <location>
        <begin position="12"/>
        <end position="25"/>
    </location>
</feature>
<feature type="compositionally biased region" description="Basic residues" evidence="1">
    <location>
        <begin position="319"/>
        <end position="328"/>
    </location>
</feature>
<reference evidence="2 3" key="1">
    <citation type="submission" date="2019-02" db="EMBL/GenBank/DDBJ databases">
        <title>Genome sequencing of the rare red list fungi Bondarzewia mesenterica.</title>
        <authorList>
            <person name="Buettner E."/>
            <person name="Kellner H."/>
        </authorList>
    </citation>
    <scope>NUCLEOTIDE SEQUENCE [LARGE SCALE GENOMIC DNA]</scope>
    <source>
        <strain evidence="2 3">DSM 108281</strain>
    </source>
</reference>
<feature type="compositionally biased region" description="Basic residues" evidence="1">
    <location>
        <begin position="136"/>
        <end position="148"/>
    </location>
</feature>
<protein>
    <submittedName>
        <fullName evidence="2">Uncharacterized protein</fullName>
    </submittedName>
</protein>
<dbReference type="EMBL" id="SGPL01000312">
    <property type="protein sequence ID" value="THH13967.1"/>
    <property type="molecule type" value="Genomic_DNA"/>
</dbReference>
<feature type="region of interest" description="Disordered" evidence="1">
    <location>
        <begin position="1"/>
        <end position="64"/>
    </location>
</feature>
<evidence type="ECO:0000313" key="2">
    <source>
        <dbReference type="EMBL" id="THH13967.1"/>
    </source>
</evidence>
<feature type="compositionally biased region" description="Polar residues" evidence="1">
    <location>
        <begin position="502"/>
        <end position="511"/>
    </location>
</feature>
<feature type="region of interest" description="Disordered" evidence="1">
    <location>
        <begin position="128"/>
        <end position="572"/>
    </location>
</feature>
<keyword evidence="3" id="KW-1185">Reference proteome</keyword>
<feature type="compositionally biased region" description="Pro residues" evidence="1">
    <location>
        <begin position="248"/>
        <end position="257"/>
    </location>
</feature>
<feature type="compositionally biased region" description="Low complexity" evidence="1">
    <location>
        <begin position="258"/>
        <end position="269"/>
    </location>
</feature>
<feature type="compositionally biased region" description="Acidic residues" evidence="1">
    <location>
        <begin position="431"/>
        <end position="440"/>
    </location>
</feature>
<feature type="compositionally biased region" description="Low complexity" evidence="1">
    <location>
        <begin position="524"/>
        <end position="538"/>
    </location>
</feature>
<accession>A0A4S4LPY6</accession>
<feature type="compositionally biased region" description="Basic and acidic residues" evidence="1">
    <location>
        <begin position="451"/>
        <end position="478"/>
    </location>
</feature>
<proteinExistence type="predicted"/>
<feature type="compositionally biased region" description="Polar residues" evidence="1">
    <location>
        <begin position="1"/>
        <end position="11"/>
    </location>
</feature>
<feature type="compositionally biased region" description="Basic residues" evidence="1">
    <location>
        <begin position="417"/>
        <end position="427"/>
    </location>
</feature>
<dbReference type="OrthoDB" id="3271227at2759"/>
<sequence>MAGPSSISSFTPAAVASISSKSPSSRPRPRPRPAYKGAKATSDTTNIPTSDVTAPILTPPSEPALEPTIVVDIDTVPSTIPHESVAATADFSLDIAERAKMSRRVSKRPISYRDEVIDISSEDELAIKPSASKTKLQPKPRPVKRPKASHPNPADVSIAESEARTIPILSSSIPLPPSDPPLPSSAPRRSPEPRAERTVTPQLNPSSPMASPVQQRKRKRATPVEPKSGGATGGENDSMDIDLDSIRMPPPAVPPPFFAASSPSAVASDSRSDPPETVPSETSMKAGRNGKKETAKRPKRKAKKTAKKKDLVEVVIKSPVKKSVRASRAKSMVSNEMPDPVQASGAASTSHRASLSLRSADDSEILPIPDSEDEDELQFLPRKGKKPPASVGVRQASESRKAKGVVGDDGDDNKPAPVRKRPGKRKAVVVSDEENGEDDVPSAPSYQSLTKKIDERDAQAKGKGREQKEEAQKSRESAAKPQTKVKVKQSQPETPVRLKENVNPSSSNGSSALADEIKTAYPRTPSVSSKATPSSSTVHISRRSITIPRAGGVSDAIRRANSHPNSPFAASPSYVTCSPLFKTSKTALSGMAHLLTIRRTPPPPPPPAPKKKKTKKEEMLEEKWEMELEDSVDGWWSLTDEERKAWRKAKRDKEMGYIDD</sequence>
<dbReference type="AlphaFoldDB" id="A0A4S4LPY6"/>
<dbReference type="Proteomes" id="UP000310158">
    <property type="component" value="Unassembled WGS sequence"/>
</dbReference>
<comment type="caution">
    <text evidence="2">The sequence shown here is derived from an EMBL/GenBank/DDBJ whole genome shotgun (WGS) entry which is preliminary data.</text>
</comment>
<feature type="compositionally biased region" description="Polar residues" evidence="1">
    <location>
        <begin position="345"/>
        <end position="357"/>
    </location>
</feature>
<organism evidence="2 3">
    <name type="scientific">Bondarzewia mesenterica</name>
    <dbReference type="NCBI Taxonomy" id="1095465"/>
    <lineage>
        <taxon>Eukaryota</taxon>
        <taxon>Fungi</taxon>
        <taxon>Dikarya</taxon>
        <taxon>Basidiomycota</taxon>
        <taxon>Agaricomycotina</taxon>
        <taxon>Agaricomycetes</taxon>
        <taxon>Russulales</taxon>
        <taxon>Bondarzewiaceae</taxon>
        <taxon>Bondarzewia</taxon>
    </lineage>
</organism>
<gene>
    <name evidence="2" type="ORF">EW146_g6318</name>
</gene>
<evidence type="ECO:0000313" key="3">
    <source>
        <dbReference type="Proteomes" id="UP000310158"/>
    </source>
</evidence>
<feature type="compositionally biased region" description="Polar residues" evidence="1">
    <location>
        <begin position="41"/>
        <end position="52"/>
    </location>
</feature>
<feature type="compositionally biased region" description="Pro residues" evidence="1">
    <location>
        <begin position="174"/>
        <end position="184"/>
    </location>
</feature>
<name>A0A4S4LPY6_9AGAM</name>
<feature type="region of interest" description="Disordered" evidence="1">
    <location>
        <begin position="596"/>
        <end position="617"/>
    </location>
</feature>
<feature type="compositionally biased region" description="Polar residues" evidence="1">
    <location>
        <begin position="199"/>
        <end position="214"/>
    </location>
</feature>
<feature type="compositionally biased region" description="Basic residues" evidence="1">
    <location>
        <begin position="297"/>
        <end position="307"/>
    </location>
</feature>
<evidence type="ECO:0000256" key="1">
    <source>
        <dbReference type="SAM" id="MobiDB-lite"/>
    </source>
</evidence>